<organism evidence="2 3">
    <name type="scientific">Alloyangia pacifica</name>
    <dbReference type="NCBI Taxonomy" id="311180"/>
    <lineage>
        <taxon>Bacteria</taxon>
        <taxon>Pseudomonadati</taxon>
        <taxon>Pseudomonadota</taxon>
        <taxon>Alphaproteobacteria</taxon>
        <taxon>Rhodobacterales</taxon>
        <taxon>Roseobacteraceae</taxon>
        <taxon>Alloyangia</taxon>
    </lineage>
</organism>
<protein>
    <submittedName>
        <fullName evidence="2">Uncharacterized protein</fullName>
    </submittedName>
</protein>
<evidence type="ECO:0000256" key="1">
    <source>
        <dbReference type="SAM" id="Phobius"/>
    </source>
</evidence>
<evidence type="ECO:0000313" key="3">
    <source>
        <dbReference type="Proteomes" id="UP000199392"/>
    </source>
</evidence>
<keyword evidence="3" id="KW-1185">Reference proteome</keyword>
<feature type="transmembrane region" description="Helical" evidence="1">
    <location>
        <begin position="12"/>
        <end position="33"/>
    </location>
</feature>
<dbReference type="AlphaFoldDB" id="A0A1I6QQK3"/>
<accession>A0A1I6QQK3</accession>
<evidence type="ECO:0000313" key="2">
    <source>
        <dbReference type="EMBL" id="SFS54756.1"/>
    </source>
</evidence>
<keyword evidence="1" id="KW-0472">Membrane</keyword>
<dbReference type="STRING" id="311180.SAMN04488050_102242"/>
<name>A0A1I6QQK3_9RHOB</name>
<sequence>MIRAGTRGFRRIFCLACGFAPPTLVSVVFPLIFGEILRSPVGSSRPCCIQLPPKWRFGNSESGREGGIFFCIPPGRGIFAPCPGEVFQ</sequence>
<dbReference type="EMBL" id="FOZW01000002">
    <property type="protein sequence ID" value="SFS54756.1"/>
    <property type="molecule type" value="Genomic_DNA"/>
</dbReference>
<dbReference type="Proteomes" id="UP000199392">
    <property type="component" value="Unassembled WGS sequence"/>
</dbReference>
<keyword evidence="1" id="KW-1133">Transmembrane helix</keyword>
<gene>
    <name evidence="2" type="ORF">SAMN04488050_102242</name>
</gene>
<keyword evidence="1" id="KW-0812">Transmembrane</keyword>
<proteinExistence type="predicted"/>
<reference evidence="3" key="1">
    <citation type="submission" date="2016-10" db="EMBL/GenBank/DDBJ databases">
        <authorList>
            <person name="Varghese N."/>
            <person name="Submissions S."/>
        </authorList>
    </citation>
    <scope>NUCLEOTIDE SEQUENCE [LARGE SCALE GENOMIC DNA]</scope>
    <source>
        <strain evidence="3">DSM 26894</strain>
    </source>
</reference>